<dbReference type="CDD" id="cd00211">
    <property type="entry name" value="PTS_IIA_fru"/>
    <property type="match status" value="1"/>
</dbReference>
<dbReference type="InterPro" id="IPR011608">
    <property type="entry name" value="PRD"/>
</dbReference>
<dbReference type="InterPro" id="IPR036634">
    <property type="entry name" value="PRD_sf"/>
</dbReference>
<keyword evidence="2" id="KW-0677">Repeat</keyword>
<dbReference type="PANTHER" id="PTHR30185:SF9">
    <property type="entry name" value="MANNITOL-SPECIFIC PHOSPHOTRANSFERASE ENZYME IIA COMPONENT"/>
    <property type="match status" value="1"/>
</dbReference>
<dbReference type="SUPFAM" id="SSF52794">
    <property type="entry name" value="PTS system IIB component-like"/>
    <property type="match status" value="1"/>
</dbReference>
<accession>A0A7W2APZ3</accession>
<dbReference type="InterPro" id="IPR013196">
    <property type="entry name" value="HTH_11"/>
</dbReference>
<feature type="domain" description="PRD" evidence="5">
    <location>
        <begin position="228"/>
        <end position="333"/>
    </location>
</feature>
<dbReference type="Gene3D" id="1.10.1790.10">
    <property type="entry name" value="PRD domain"/>
    <property type="match status" value="2"/>
</dbReference>
<name>A0A7W2APZ3_9BACL</name>
<dbReference type="InterPro" id="IPR036095">
    <property type="entry name" value="PTS_EIIB-like_sf"/>
</dbReference>
<evidence type="ECO:0000259" key="4">
    <source>
        <dbReference type="PROSITE" id="PS51099"/>
    </source>
</evidence>
<dbReference type="PROSITE" id="PS51094">
    <property type="entry name" value="PTS_EIIA_TYPE_2"/>
    <property type="match status" value="1"/>
</dbReference>
<evidence type="ECO:0000259" key="5">
    <source>
        <dbReference type="PROSITE" id="PS51372"/>
    </source>
</evidence>
<dbReference type="AlphaFoldDB" id="A0A7W2APZ3"/>
<dbReference type="InterPro" id="IPR016152">
    <property type="entry name" value="PTrfase/Anion_transptr"/>
</dbReference>
<dbReference type="GO" id="GO:0009401">
    <property type="term" value="P:phosphoenolpyruvate-dependent sugar phosphotransferase system"/>
    <property type="evidence" value="ECO:0007669"/>
    <property type="project" value="InterPro"/>
</dbReference>
<dbReference type="SUPFAM" id="SSF46785">
    <property type="entry name" value="Winged helix' DNA-binding domain"/>
    <property type="match status" value="1"/>
</dbReference>
<protein>
    <submittedName>
        <fullName evidence="6">BglG family transcription antiterminator</fullName>
    </submittedName>
</protein>
<proteinExistence type="predicted"/>
<dbReference type="Pfam" id="PF00874">
    <property type="entry name" value="PRD"/>
    <property type="match status" value="2"/>
</dbReference>
<comment type="caution">
    <text evidence="6">The sequence shown here is derived from an EMBL/GenBank/DDBJ whole genome shotgun (WGS) entry which is preliminary data.</text>
</comment>
<dbReference type="Pfam" id="PF08279">
    <property type="entry name" value="HTH_11"/>
    <property type="match status" value="1"/>
</dbReference>
<gene>
    <name evidence="6" type="ORF">H2C83_03810</name>
</gene>
<evidence type="ECO:0000313" key="7">
    <source>
        <dbReference type="Proteomes" id="UP000538292"/>
    </source>
</evidence>
<organism evidence="6 7">
    <name type="scientific">Thermoactinomyces mirandus</name>
    <dbReference type="NCBI Taxonomy" id="2756294"/>
    <lineage>
        <taxon>Bacteria</taxon>
        <taxon>Bacillati</taxon>
        <taxon>Bacillota</taxon>
        <taxon>Bacilli</taxon>
        <taxon>Bacillales</taxon>
        <taxon>Thermoactinomycetaceae</taxon>
        <taxon>Thermoactinomyces</taxon>
    </lineage>
</organism>
<dbReference type="InterPro" id="IPR002178">
    <property type="entry name" value="PTS_EIIA_type-2_dom"/>
</dbReference>
<keyword evidence="7" id="KW-1185">Reference proteome</keyword>
<dbReference type="Pfam" id="PF02302">
    <property type="entry name" value="PTS_IIB"/>
    <property type="match status" value="1"/>
</dbReference>
<evidence type="ECO:0000256" key="1">
    <source>
        <dbReference type="ARBA" id="ARBA00022679"/>
    </source>
</evidence>
<dbReference type="InterPro" id="IPR013011">
    <property type="entry name" value="PTS_EIIB_2"/>
</dbReference>
<keyword evidence="1" id="KW-0808">Transferase</keyword>
<dbReference type="InterPro" id="IPR050661">
    <property type="entry name" value="BglG_antiterminators"/>
</dbReference>
<dbReference type="Proteomes" id="UP000538292">
    <property type="component" value="Unassembled WGS sequence"/>
</dbReference>
<evidence type="ECO:0000313" key="6">
    <source>
        <dbReference type="EMBL" id="MBA4601459.1"/>
    </source>
</evidence>
<dbReference type="SUPFAM" id="SSF55804">
    <property type="entry name" value="Phoshotransferase/anion transport protein"/>
    <property type="match status" value="1"/>
</dbReference>
<dbReference type="GO" id="GO:0008982">
    <property type="term" value="F:protein-N(PI)-phosphohistidine-sugar phosphotransferase activity"/>
    <property type="evidence" value="ECO:0007669"/>
    <property type="project" value="InterPro"/>
</dbReference>
<feature type="domain" description="PTS EIIB type-2" evidence="4">
    <location>
        <begin position="448"/>
        <end position="538"/>
    </location>
</feature>
<evidence type="ECO:0000256" key="2">
    <source>
        <dbReference type="ARBA" id="ARBA00022737"/>
    </source>
</evidence>
<dbReference type="CDD" id="cd05568">
    <property type="entry name" value="PTS_IIB_bgl_like"/>
    <property type="match status" value="1"/>
</dbReference>
<dbReference type="InterPro" id="IPR036388">
    <property type="entry name" value="WH-like_DNA-bd_sf"/>
</dbReference>
<dbReference type="Pfam" id="PF00359">
    <property type="entry name" value="PTS_EIIA_2"/>
    <property type="match status" value="1"/>
</dbReference>
<dbReference type="Gene3D" id="3.40.930.10">
    <property type="entry name" value="Mannitol-specific EII, Chain A"/>
    <property type="match status" value="1"/>
</dbReference>
<dbReference type="InterPro" id="IPR036390">
    <property type="entry name" value="WH_DNA-bd_sf"/>
</dbReference>
<sequence length="736" mass="84914">MVLRNTSETFILKLSNSLIAWFGQGFIARGDGMSLDKRSTAVLLQLVNSDSYVSISELSKRFNVSRRTIYYDIDKINDWLKNSGLTQIKQVRFAGLILKEETKKLVFQKLGEMEPWYYEWSPTERKAWLALYLLTSEKPLYLEILSEKLRVSRNTTIEDIKSLKTEIERFILYLKFERKTGYIILGKELNIRKAIAYYLSLAIPEPIWSTFLVRIRMDANANDNREDLFNIHALNLVYELLIESEKILNVQFTDDILHQLSLRLVLYIKRIFQGKNIKLDQVEKAVLKESKAFMAAKMICLNLEKMMGHSFPEDEQFYITTQLLGAKVNYSADDLVYISTSVSLKDVAVKIVNDFEKYACIQFYDKDLLVKNLTLHLKPAYYRIKYGIEVENQIVDLVKENYQEIFFLTKKAVHHFEKVLGKPIHENEIAYIALHLGGRISATQIVRKRVLVVCANGLGTSQMLRQQLEGLIPAIDIVGTISAREYEESQFDVDFVISTIPLPISRNDCPVFIVHPILNENEKESLLKKVTQLFHHTKQNTYITDGLMEIIKQNAEIHNQEKLLRELKQFIYRPEIALNEKYKPNLTELITEDTVQLADSVADWKEAIRITADPLLKNGSITKAYVKEMIDHVEKMGPYIVIAPKIAVPHAKPENGVKKLGMSLLRIQHPVSFSKQRNHDVQFVVILAAIDNESHLKALSQLTQLFSTEENTQKLLKAKTKLEFNQLMQELVACDD</sequence>
<dbReference type="SUPFAM" id="SSF63520">
    <property type="entry name" value="PTS-regulatory domain, PRD"/>
    <property type="match status" value="2"/>
</dbReference>
<feature type="domain" description="PRD" evidence="5">
    <location>
        <begin position="339"/>
        <end position="446"/>
    </location>
</feature>
<reference evidence="6 7" key="1">
    <citation type="submission" date="2020-07" db="EMBL/GenBank/DDBJ databases">
        <title>Thermoactinomyces phylogeny.</title>
        <authorList>
            <person name="Dunlap C."/>
        </authorList>
    </citation>
    <scope>NUCLEOTIDE SEQUENCE [LARGE SCALE GENOMIC DNA]</scope>
    <source>
        <strain evidence="6 7">AMNI-1</strain>
    </source>
</reference>
<dbReference type="Gene3D" id="3.40.50.2300">
    <property type="match status" value="1"/>
</dbReference>
<dbReference type="GO" id="GO:0006355">
    <property type="term" value="P:regulation of DNA-templated transcription"/>
    <property type="evidence" value="ECO:0007669"/>
    <property type="project" value="InterPro"/>
</dbReference>
<feature type="domain" description="PTS EIIA type-2" evidence="3">
    <location>
        <begin position="588"/>
        <end position="731"/>
    </location>
</feature>
<dbReference type="EMBL" id="JACEOL010000009">
    <property type="protein sequence ID" value="MBA4601459.1"/>
    <property type="molecule type" value="Genomic_DNA"/>
</dbReference>
<dbReference type="PROSITE" id="PS51099">
    <property type="entry name" value="PTS_EIIB_TYPE_2"/>
    <property type="match status" value="1"/>
</dbReference>
<dbReference type="InterPro" id="IPR003501">
    <property type="entry name" value="PTS_EIIB_2/3"/>
</dbReference>
<dbReference type="Gene3D" id="1.10.10.10">
    <property type="entry name" value="Winged helix-like DNA-binding domain superfamily/Winged helix DNA-binding domain"/>
    <property type="match status" value="2"/>
</dbReference>
<dbReference type="PROSITE" id="PS51372">
    <property type="entry name" value="PRD_2"/>
    <property type="match status" value="2"/>
</dbReference>
<evidence type="ECO:0000259" key="3">
    <source>
        <dbReference type="PROSITE" id="PS51094"/>
    </source>
</evidence>
<dbReference type="PANTHER" id="PTHR30185">
    <property type="entry name" value="CRYPTIC BETA-GLUCOSIDE BGL OPERON ANTITERMINATOR"/>
    <property type="match status" value="1"/>
</dbReference>